<accession>A0A2N5U6Z1</accession>
<evidence type="ECO:0000313" key="2">
    <source>
        <dbReference type="EMBL" id="PLW33502.1"/>
    </source>
</evidence>
<protein>
    <submittedName>
        <fullName evidence="2">Uncharacterized protein</fullName>
    </submittedName>
</protein>
<reference evidence="2 3" key="1">
    <citation type="submission" date="2017-11" db="EMBL/GenBank/DDBJ databases">
        <title>De novo assembly and phasing of dikaryotic genomes from two isolates of Puccinia coronata f. sp. avenae, the causal agent of oat crown rust.</title>
        <authorList>
            <person name="Miller M.E."/>
            <person name="Zhang Y."/>
            <person name="Omidvar V."/>
            <person name="Sperschneider J."/>
            <person name="Schwessinger B."/>
            <person name="Raley C."/>
            <person name="Palmer J.M."/>
            <person name="Garnica D."/>
            <person name="Upadhyaya N."/>
            <person name="Rathjen J."/>
            <person name="Taylor J.M."/>
            <person name="Park R.F."/>
            <person name="Dodds P.N."/>
            <person name="Hirsch C.D."/>
            <person name="Kianian S.F."/>
            <person name="Figueroa M."/>
        </authorList>
    </citation>
    <scope>NUCLEOTIDE SEQUENCE [LARGE SCALE GENOMIC DNA]</scope>
    <source>
        <strain evidence="2">12NC29</strain>
    </source>
</reference>
<dbReference type="AlphaFoldDB" id="A0A2N5U6Z1"/>
<feature type="compositionally biased region" description="Pro residues" evidence="1">
    <location>
        <begin position="1"/>
        <end position="15"/>
    </location>
</feature>
<comment type="caution">
    <text evidence="2">The sequence shown here is derived from an EMBL/GenBank/DDBJ whole genome shotgun (WGS) entry which is preliminary data.</text>
</comment>
<keyword evidence="3" id="KW-1185">Reference proteome</keyword>
<name>A0A2N5U6Z1_9BASI</name>
<sequence>MPPPPPNTKHGPPQPNSSYQAFSGPEFNHLKRIEPLKILDLWFAGDAIQLTSFLRSIRNAMSKQWREAKTLQDWMNLATEAAAQLDLLALLPPENGSTPSHFPLSTNVSAPPSIMDVSRTLCRSHKLCFCCLKPIVPGLHLGSINCLNLPVSLDKQKAFVDKAKATAATPVAAVQSADLATLSYQDLYADPSLDSHLTPFELEDVHHGLDEMYKDYKEAKAATAPYLLSRSI</sequence>
<organism evidence="2 3">
    <name type="scientific">Puccinia coronata f. sp. avenae</name>
    <dbReference type="NCBI Taxonomy" id="200324"/>
    <lineage>
        <taxon>Eukaryota</taxon>
        <taxon>Fungi</taxon>
        <taxon>Dikarya</taxon>
        <taxon>Basidiomycota</taxon>
        <taxon>Pucciniomycotina</taxon>
        <taxon>Pucciniomycetes</taxon>
        <taxon>Pucciniales</taxon>
        <taxon>Pucciniaceae</taxon>
        <taxon>Puccinia</taxon>
    </lineage>
</organism>
<feature type="region of interest" description="Disordered" evidence="1">
    <location>
        <begin position="1"/>
        <end position="23"/>
    </location>
</feature>
<dbReference type="EMBL" id="PGCJ01000298">
    <property type="protein sequence ID" value="PLW33502.1"/>
    <property type="molecule type" value="Genomic_DNA"/>
</dbReference>
<gene>
    <name evidence="2" type="ORF">PCANC_16464</name>
</gene>
<evidence type="ECO:0000313" key="3">
    <source>
        <dbReference type="Proteomes" id="UP000235388"/>
    </source>
</evidence>
<proteinExistence type="predicted"/>
<evidence type="ECO:0000256" key="1">
    <source>
        <dbReference type="SAM" id="MobiDB-lite"/>
    </source>
</evidence>
<dbReference type="Proteomes" id="UP000235388">
    <property type="component" value="Unassembled WGS sequence"/>
</dbReference>